<evidence type="ECO:0000256" key="5">
    <source>
        <dbReference type="HAMAP-Rule" id="MF_00362"/>
    </source>
</evidence>
<dbReference type="HAMAP" id="MF_00362">
    <property type="entry name" value="Ribosomal_uL10"/>
    <property type="match status" value="1"/>
</dbReference>
<dbReference type="InterPro" id="IPR047865">
    <property type="entry name" value="Ribosomal_uL10_bac_type"/>
</dbReference>
<dbReference type="GO" id="GO:0070180">
    <property type="term" value="F:large ribosomal subunit rRNA binding"/>
    <property type="evidence" value="ECO:0007669"/>
    <property type="project" value="UniProtKB-UniRule"/>
</dbReference>
<evidence type="ECO:0000256" key="2">
    <source>
        <dbReference type="ARBA" id="ARBA00022980"/>
    </source>
</evidence>
<protein>
    <recommendedName>
        <fullName evidence="4 5">Large ribosomal subunit protein uL10</fullName>
    </recommendedName>
</protein>
<dbReference type="Proteomes" id="UP000177521">
    <property type="component" value="Unassembled WGS sequence"/>
</dbReference>
<dbReference type="InterPro" id="IPR022973">
    <property type="entry name" value="Ribosomal_uL10_bac"/>
</dbReference>
<dbReference type="SUPFAM" id="SSF160369">
    <property type="entry name" value="Ribosomal protein L10-like"/>
    <property type="match status" value="1"/>
</dbReference>
<accession>A0A1F4XM22</accession>
<dbReference type="GO" id="GO:0003735">
    <property type="term" value="F:structural constituent of ribosome"/>
    <property type="evidence" value="ECO:0007669"/>
    <property type="project" value="InterPro"/>
</dbReference>
<dbReference type="PANTHER" id="PTHR11560">
    <property type="entry name" value="39S RIBOSOMAL PROTEIN L10, MITOCHONDRIAL"/>
    <property type="match status" value="1"/>
</dbReference>
<evidence type="ECO:0000256" key="1">
    <source>
        <dbReference type="ARBA" id="ARBA00008889"/>
    </source>
</evidence>
<keyword evidence="5" id="KW-0699">rRNA-binding</keyword>
<dbReference type="InterPro" id="IPR043141">
    <property type="entry name" value="Ribosomal_uL10-like_sf"/>
</dbReference>
<dbReference type="GO" id="GO:0015934">
    <property type="term" value="C:large ribosomal subunit"/>
    <property type="evidence" value="ECO:0007669"/>
    <property type="project" value="InterPro"/>
</dbReference>
<dbReference type="Gene3D" id="6.10.250.290">
    <property type="match status" value="1"/>
</dbReference>
<comment type="similarity">
    <text evidence="1 5">Belongs to the universal ribosomal protein uL10 family.</text>
</comment>
<evidence type="ECO:0000313" key="6">
    <source>
        <dbReference type="EMBL" id="OGC82696.1"/>
    </source>
</evidence>
<comment type="caution">
    <text evidence="6">The sequence shown here is derived from an EMBL/GenBank/DDBJ whole genome shotgun (WGS) entry which is preliminary data.</text>
</comment>
<dbReference type="InterPro" id="IPR002363">
    <property type="entry name" value="Ribosomal_uL10_CS_bac"/>
</dbReference>
<dbReference type="GO" id="GO:0006412">
    <property type="term" value="P:translation"/>
    <property type="evidence" value="ECO:0007669"/>
    <property type="project" value="UniProtKB-UniRule"/>
</dbReference>
<keyword evidence="2 5" id="KW-0689">Ribosomal protein</keyword>
<dbReference type="EMBL" id="MEWS01000011">
    <property type="protein sequence ID" value="OGC82696.1"/>
    <property type="molecule type" value="Genomic_DNA"/>
</dbReference>
<evidence type="ECO:0000313" key="7">
    <source>
        <dbReference type="Proteomes" id="UP000177521"/>
    </source>
</evidence>
<name>A0A1F4XM22_9BACT</name>
<comment type="subunit">
    <text evidence="5">Part of the ribosomal stalk of the 50S ribosomal subunit. The N-terminus interacts with L11 and the large rRNA to form the base of the stalk. The C-terminus forms an elongated spine to which L12 dimers bind in a sequential fashion forming a multimeric L10(L12)X complex.</text>
</comment>
<keyword evidence="3 5" id="KW-0687">Ribonucleoprotein</keyword>
<reference evidence="6 7" key="1">
    <citation type="journal article" date="2016" name="Nat. Commun.">
        <title>Thousands of microbial genomes shed light on interconnected biogeochemical processes in an aquifer system.</title>
        <authorList>
            <person name="Anantharaman K."/>
            <person name="Brown C.T."/>
            <person name="Hug L.A."/>
            <person name="Sharon I."/>
            <person name="Castelle C.J."/>
            <person name="Probst A.J."/>
            <person name="Thomas B.C."/>
            <person name="Singh A."/>
            <person name="Wilkins M.J."/>
            <person name="Karaoz U."/>
            <person name="Brodie E.L."/>
            <person name="Williams K.H."/>
            <person name="Hubbard S.S."/>
            <person name="Banfield J.F."/>
        </authorList>
    </citation>
    <scope>NUCLEOTIDE SEQUENCE [LARGE SCALE GENOMIC DNA]</scope>
</reference>
<dbReference type="InterPro" id="IPR001790">
    <property type="entry name" value="Ribosomal_uL10"/>
</dbReference>
<dbReference type="NCBIfam" id="NF000955">
    <property type="entry name" value="PRK00099.1-1"/>
    <property type="match status" value="1"/>
</dbReference>
<dbReference type="CDD" id="cd05797">
    <property type="entry name" value="Ribosomal_L10"/>
    <property type="match status" value="1"/>
</dbReference>
<evidence type="ECO:0000256" key="3">
    <source>
        <dbReference type="ARBA" id="ARBA00023274"/>
    </source>
</evidence>
<evidence type="ECO:0000256" key="4">
    <source>
        <dbReference type="ARBA" id="ARBA00035202"/>
    </source>
</evidence>
<dbReference type="PROSITE" id="PS01109">
    <property type="entry name" value="RIBOSOMAL_L10"/>
    <property type="match status" value="1"/>
</dbReference>
<dbReference type="AlphaFoldDB" id="A0A1F4XM22"/>
<dbReference type="Pfam" id="PF00466">
    <property type="entry name" value="Ribosomal_L10"/>
    <property type="match status" value="1"/>
</dbReference>
<gene>
    <name evidence="5" type="primary">rplJ</name>
    <name evidence="6" type="ORF">A2788_01635</name>
</gene>
<keyword evidence="5" id="KW-0694">RNA-binding</keyword>
<proteinExistence type="inferred from homology"/>
<organism evidence="6 7">
    <name type="scientific">Candidatus Abawacabacteria bacterium RIFCSPHIGHO2_01_FULL_46_8</name>
    <dbReference type="NCBI Taxonomy" id="1817815"/>
    <lineage>
        <taxon>Bacteria</taxon>
        <taxon>Candidatus Abawacaibacteriota</taxon>
    </lineage>
</organism>
<dbReference type="Gene3D" id="3.30.70.1730">
    <property type="match status" value="1"/>
</dbReference>
<sequence length="173" mass="19121">MSKAQKEQILAQLKTYFQKAKSFVIANYQGLTVKEITDFRAKLDEVGAHYQVAKRTLIKKAAADSGYTLKDEQLEGAIGVAFAFTDEIAPIRVSYKFAKEHNKLKPLAGMMGSEELTIEELKKLATLPGRPELLAKLMGSLKSPLTGFVYVLAGPLRGFQSVISQLQQQKASR</sequence>
<comment type="function">
    <text evidence="5">Forms part of the ribosomal stalk, playing a central role in the interaction of the ribosome with GTP-bound translation factors.</text>
</comment>